<evidence type="ECO:0000256" key="1">
    <source>
        <dbReference type="ARBA" id="ARBA00022723"/>
    </source>
</evidence>
<dbReference type="InterPro" id="IPR050219">
    <property type="entry name" value="DnaG_primase"/>
</dbReference>
<dbReference type="GO" id="GO:0003677">
    <property type="term" value="F:DNA binding"/>
    <property type="evidence" value="ECO:0007669"/>
    <property type="project" value="InterPro"/>
</dbReference>
<evidence type="ECO:0000256" key="2">
    <source>
        <dbReference type="ARBA" id="ARBA00022771"/>
    </source>
</evidence>
<gene>
    <name evidence="6" type="ORF">FHX52_3003</name>
</gene>
<protein>
    <submittedName>
        <fullName evidence="6">DNA primase catalytic core</fullName>
    </submittedName>
</protein>
<dbReference type="Proteomes" id="UP000320085">
    <property type="component" value="Unassembled WGS sequence"/>
</dbReference>
<dbReference type="Pfam" id="PF13155">
    <property type="entry name" value="Toprim_2"/>
    <property type="match status" value="1"/>
</dbReference>
<organism evidence="6 7">
    <name type="scientific">Humibacillus xanthopallidus</name>
    <dbReference type="NCBI Taxonomy" id="412689"/>
    <lineage>
        <taxon>Bacteria</taxon>
        <taxon>Bacillati</taxon>
        <taxon>Actinomycetota</taxon>
        <taxon>Actinomycetes</taxon>
        <taxon>Micrococcales</taxon>
        <taxon>Intrasporangiaceae</taxon>
        <taxon>Humibacillus</taxon>
    </lineage>
</organism>
<dbReference type="SMART" id="SM00400">
    <property type="entry name" value="ZnF_CHCC"/>
    <property type="match status" value="1"/>
</dbReference>
<dbReference type="Pfam" id="PF01807">
    <property type="entry name" value="Zn_ribbon_DnaG"/>
    <property type="match status" value="1"/>
</dbReference>
<sequence length="499" mass="53239">MTSEGRVDVAAIRARHPLVDAVTASGVDLRPSGHGWIGCCPFHDDSTPSLSVDGVPDRFHCFGCGATGDVIDFVGRFHNLPFRDAVALLESGTLPTAERAKTAADGRPRLRIVRDTDPPAQPAVTVARAHEINALAWQHMTGPVQGGFASYYLRHHRGIDLVALDQQQGRPSAGYDGSDWTHLTDRLSADGVTDDELLVMDLAQRTRAGNLVDTLRSRLVVPVTNERGEIDGFIGRDISGRPATPKYRNPTRTPTFDKSQILYRPTTQPLAAEGRAVVVEGALDALALAAATATAGIGERIAPCAALGVTVSAAQAEQVLALSLNPPLLALDADDAGRDGTLRWLTALSLDRGRPALLLLLPDERDPADWIGEHGPSGLDAFLSEVHLTLDDHLDPHDDPRLPPRSVLPGRDLVRLALDRSPDPIRDVATAITPLARRLGPGMRATLIAQAAAEMTSHGCNPGNAFTRAVTRELPDLHPVSPTREPTPPAPTSAITPLL</sequence>
<dbReference type="InterPro" id="IPR037068">
    <property type="entry name" value="DNA_primase_core_N_sf"/>
</dbReference>
<dbReference type="Pfam" id="PF08275">
    <property type="entry name" value="DNAG_N"/>
    <property type="match status" value="1"/>
</dbReference>
<dbReference type="GO" id="GO:0005737">
    <property type="term" value="C:cytoplasm"/>
    <property type="evidence" value="ECO:0007669"/>
    <property type="project" value="TreeGrafter"/>
</dbReference>
<keyword evidence="1" id="KW-0479">Metal-binding</keyword>
<dbReference type="PANTHER" id="PTHR30313">
    <property type="entry name" value="DNA PRIMASE"/>
    <property type="match status" value="1"/>
</dbReference>
<feature type="region of interest" description="Disordered" evidence="4">
    <location>
        <begin position="476"/>
        <end position="499"/>
    </location>
</feature>
<dbReference type="RefSeq" id="WP_185747302.1">
    <property type="nucleotide sequence ID" value="NZ_BAAAQC010000003.1"/>
</dbReference>
<evidence type="ECO:0000313" key="6">
    <source>
        <dbReference type="EMBL" id="TQN46291.1"/>
    </source>
</evidence>
<dbReference type="SUPFAM" id="SSF56731">
    <property type="entry name" value="DNA primase core"/>
    <property type="match status" value="1"/>
</dbReference>
<dbReference type="AlphaFoldDB" id="A0A543PQE2"/>
<feature type="domain" description="Zinc finger CHC2-type" evidence="5">
    <location>
        <begin position="36"/>
        <end position="90"/>
    </location>
</feature>
<evidence type="ECO:0000256" key="4">
    <source>
        <dbReference type="SAM" id="MobiDB-lite"/>
    </source>
</evidence>
<dbReference type="GO" id="GO:0008270">
    <property type="term" value="F:zinc ion binding"/>
    <property type="evidence" value="ECO:0007669"/>
    <property type="project" value="UniProtKB-KW"/>
</dbReference>
<name>A0A543PQE2_9MICO</name>
<evidence type="ECO:0000259" key="5">
    <source>
        <dbReference type="SMART" id="SM00400"/>
    </source>
</evidence>
<dbReference type="PANTHER" id="PTHR30313:SF2">
    <property type="entry name" value="DNA PRIMASE"/>
    <property type="match status" value="1"/>
</dbReference>
<dbReference type="Gene3D" id="3.90.980.10">
    <property type="entry name" value="DNA primase, catalytic core, N-terminal domain"/>
    <property type="match status" value="1"/>
</dbReference>
<dbReference type="EMBL" id="VFQF01000002">
    <property type="protein sequence ID" value="TQN46291.1"/>
    <property type="molecule type" value="Genomic_DNA"/>
</dbReference>
<accession>A0A543PQE2</accession>
<dbReference type="InterPro" id="IPR036977">
    <property type="entry name" value="DNA_primase_Znf_CHC2"/>
</dbReference>
<dbReference type="SUPFAM" id="SSF57783">
    <property type="entry name" value="Zinc beta-ribbon"/>
    <property type="match status" value="1"/>
</dbReference>
<dbReference type="InterPro" id="IPR013264">
    <property type="entry name" value="DNAG_N"/>
</dbReference>
<reference evidence="6 7" key="1">
    <citation type="submission" date="2019-06" db="EMBL/GenBank/DDBJ databases">
        <title>Sequencing the genomes of 1000 actinobacteria strains.</title>
        <authorList>
            <person name="Klenk H.-P."/>
        </authorList>
    </citation>
    <scope>NUCLEOTIDE SEQUENCE [LARGE SCALE GENOMIC DNA]</scope>
    <source>
        <strain evidence="6 7">DSM 21776</strain>
    </source>
</reference>
<keyword evidence="2" id="KW-0863">Zinc-finger</keyword>
<dbReference type="GO" id="GO:0003899">
    <property type="term" value="F:DNA-directed RNA polymerase activity"/>
    <property type="evidence" value="ECO:0007669"/>
    <property type="project" value="InterPro"/>
</dbReference>
<comment type="caution">
    <text evidence="6">The sequence shown here is derived from an EMBL/GenBank/DDBJ whole genome shotgun (WGS) entry which is preliminary data.</text>
</comment>
<keyword evidence="3" id="KW-0862">Zinc</keyword>
<dbReference type="Gene3D" id="3.40.1360.10">
    <property type="match status" value="1"/>
</dbReference>
<proteinExistence type="predicted"/>
<dbReference type="Gene3D" id="3.90.580.10">
    <property type="entry name" value="Zinc finger, CHC2-type domain"/>
    <property type="match status" value="1"/>
</dbReference>
<dbReference type="InterPro" id="IPR002694">
    <property type="entry name" value="Znf_CHC2"/>
</dbReference>
<dbReference type="GO" id="GO:0006269">
    <property type="term" value="P:DNA replication, synthesis of primer"/>
    <property type="evidence" value="ECO:0007669"/>
    <property type="project" value="TreeGrafter"/>
</dbReference>
<evidence type="ECO:0000256" key="3">
    <source>
        <dbReference type="ARBA" id="ARBA00022833"/>
    </source>
</evidence>
<evidence type="ECO:0000313" key="7">
    <source>
        <dbReference type="Proteomes" id="UP000320085"/>
    </source>
</evidence>